<reference evidence="2 3" key="1">
    <citation type="submission" date="2024-05" db="EMBL/GenBank/DDBJ databases">
        <title>De novo assembly of an allotetraploid wild potato.</title>
        <authorList>
            <person name="Hosaka A.J."/>
        </authorList>
    </citation>
    <scope>NUCLEOTIDE SEQUENCE [LARGE SCALE GENOMIC DNA]</scope>
    <source>
        <tissue evidence="2">Young leaves</tissue>
    </source>
</reference>
<feature type="region of interest" description="Disordered" evidence="1">
    <location>
        <begin position="68"/>
        <end position="87"/>
    </location>
</feature>
<evidence type="ECO:0000313" key="3">
    <source>
        <dbReference type="Proteomes" id="UP001627284"/>
    </source>
</evidence>
<evidence type="ECO:0000313" key="2">
    <source>
        <dbReference type="EMBL" id="KAL3356780.1"/>
    </source>
</evidence>
<feature type="non-terminal residue" evidence="2">
    <location>
        <position position="1"/>
    </location>
</feature>
<feature type="compositionally biased region" description="Polar residues" evidence="1">
    <location>
        <begin position="76"/>
        <end position="87"/>
    </location>
</feature>
<protein>
    <submittedName>
        <fullName evidence="2">Uncharacterized protein</fullName>
    </submittedName>
</protein>
<dbReference type="AlphaFoldDB" id="A0ABD2TKF9"/>
<dbReference type="Proteomes" id="UP001627284">
    <property type="component" value="Unassembled WGS sequence"/>
</dbReference>
<sequence length="125" mass="14433">RMHFLSFTRREQQRSQTFASNVHKSEAMQYTAHFVVFLIFPLQQRDSEQQGDVLSSLWPRDRATLLAKDMGIDPNRPSTLSSSGNGQISEKGCLPLMVKGFLSLNWEWVHSYPNFIRLPPKKLEP</sequence>
<evidence type="ECO:0000256" key="1">
    <source>
        <dbReference type="SAM" id="MobiDB-lite"/>
    </source>
</evidence>
<name>A0ABD2TKF9_9SOLN</name>
<comment type="caution">
    <text evidence="2">The sequence shown here is derived from an EMBL/GenBank/DDBJ whole genome shotgun (WGS) entry which is preliminary data.</text>
</comment>
<proteinExistence type="predicted"/>
<organism evidence="2 3">
    <name type="scientific">Solanum stoloniferum</name>
    <dbReference type="NCBI Taxonomy" id="62892"/>
    <lineage>
        <taxon>Eukaryota</taxon>
        <taxon>Viridiplantae</taxon>
        <taxon>Streptophyta</taxon>
        <taxon>Embryophyta</taxon>
        <taxon>Tracheophyta</taxon>
        <taxon>Spermatophyta</taxon>
        <taxon>Magnoliopsida</taxon>
        <taxon>eudicotyledons</taxon>
        <taxon>Gunneridae</taxon>
        <taxon>Pentapetalae</taxon>
        <taxon>asterids</taxon>
        <taxon>lamiids</taxon>
        <taxon>Solanales</taxon>
        <taxon>Solanaceae</taxon>
        <taxon>Solanoideae</taxon>
        <taxon>Solaneae</taxon>
        <taxon>Solanum</taxon>
    </lineage>
</organism>
<gene>
    <name evidence="2" type="ORF">AABB24_017440</name>
</gene>
<keyword evidence="3" id="KW-1185">Reference proteome</keyword>
<accession>A0ABD2TKF9</accession>
<dbReference type="EMBL" id="JBJKTR010000010">
    <property type="protein sequence ID" value="KAL3356780.1"/>
    <property type="molecule type" value="Genomic_DNA"/>
</dbReference>